<sequence>MDRKDDELLKRFEKLKGRKPMSHKTNAPLEKVEALPPPNLDFLKEEDFALEEEEVDEILAMAEDMNQSRGGAIHKSGFGKDNARWEPGQTVRSSLKEDDDPHVANLLSQTKDAVVLNTQDEEEDSDLSQRLVRLKKNAPSYVSPPATAKIGNALGPPPSLPFADPEDEIATWCSVCIEDAAIRCHGCDDDLYCEECFLEGHRGPGAGYQEKRHKWDKYVNPLKKGGRRRSS</sequence>
<gene>
    <name evidence="2" type="ORF">G7K_5392-t1</name>
</gene>
<evidence type="ECO:0000313" key="3">
    <source>
        <dbReference type="Proteomes" id="UP000033140"/>
    </source>
</evidence>
<keyword evidence="3" id="KW-1185">Reference proteome</keyword>
<name>A0A0E9NN32_SAICN</name>
<reference evidence="2 3" key="2">
    <citation type="journal article" date="2014" name="J. Gen. Appl. Microbiol.">
        <title>The early diverging ascomycetous budding yeast Saitoella complicata has three histone deacetylases belonging to the Clr6, Hos2, and Rpd3 lineages.</title>
        <authorList>
            <person name="Nishida H."/>
            <person name="Matsumoto T."/>
            <person name="Kondo S."/>
            <person name="Hamamoto M."/>
            <person name="Yoshikawa H."/>
        </authorList>
    </citation>
    <scope>NUCLEOTIDE SEQUENCE [LARGE SCALE GENOMIC DNA]</scope>
    <source>
        <strain evidence="2 3">NRRL Y-17804</strain>
    </source>
</reference>
<feature type="region of interest" description="Disordered" evidence="1">
    <location>
        <begin position="70"/>
        <end position="100"/>
    </location>
</feature>
<dbReference type="PANTHER" id="PTHR46603:SF1">
    <property type="entry name" value="ABSCISSION_NOCUT CHECKPOINT REGULATOR"/>
    <property type="match status" value="1"/>
</dbReference>
<comment type="caution">
    <text evidence="2">The sequence shown here is derived from an EMBL/GenBank/DDBJ whole genome shotgun (WGS) entry which is preliminary data.</text>
</comment>
<dbReference type="SUPFAM" id="SSF57845">
    <property type="entry name" value="B-box zinc-binding domain"/>
    <property type="match status" value="1"/>
</dbReference>
<accession>A0A0E9NN32</accession>
<dbReference type="InterPro" id="IPR044553">
    <property type="entry name" value="Bbox1_ANCHR"/>
</dbReference>
<dbReference type="AlphaFoldDB" id="A0A0E9NN32"/>
<protein>
    <submittedName>
        <fullName evidence="2">Uncharacterized protein</fullName>
    </submittedName>
</protein>
<organism evidence="2 3">
    <name type="scientific">Saitoella complicata (strain BCRC 22490 / CBS 7301 / JCM 7358 / NBRC 10748 / NRRL Y-17804)</name>
    <dbReference type="NCBI Taxonomy" id="698492"/>
    <lineage>
        <taxon>Eukaryota</taxon>
        <taxon>Fungi</taxon>
        <taxon>Dikarya</taxon>
        <taxon>Ascomycota</taxon>
        <taxon>Taphrinomycotina</taxon>
        <taxon>Taphrinomycotina incertae sedis</taxon>
        <taxon>Saitoella</taxon>
    </lineage>
</organism>
<reference evidence="2 3" key="1">
    <citation type="journal article" date="2011" name="J. Gen. Appl. Microbiol.">
        <title>Draft genome sequencing of the enigmatic yeast Saitoella complicata.</title>
        <authorList>
            <person name="Nishida H."/>
            <person name="Hamamoto M."/>
            <person name="Sugiyama J."/>
        </authorList>
    </citation>
    <scope>NUCLEOTIDE SEQUENCE [LARGE SCALE GENOMIC DNA]</scope>
    <source>
        <strain evidence="2 3">NRRL Y-17804</strain>
    </source>
</reference>
<evidence type="ECO:0000256" key="1">
    <source>
        <dbReference type="SAM" id="MobiDB-lite"/>
    </source>
</evidence>
<reference evidence="2 3" key="3">
    <citation type="journal article" date="2015" name="Genome Announc.">
        <title>Draft Genome Sequence of the Archiascomycetous Yeast Saitoella complicata.</title>
        <authorList>
            <person name="Yamauchi K."/>
            <person name="Kondo S."/>
            <person name="Hamamoto M."/>
            <person name="Takahashi Y."/>
            <person name="Ogura Y."/>
            <person name="Hayashi T."/>
            <person name="Nishida H."/>
        </authorList>
    </citation>
    <scope>NUCLEOTIDE SEQUENCE [LARGE SCALE GENOMIC DNA]</scope>
    <source>
        <strain evidence="2 3">NRRL Y-17804</strain>
    </source>
</reference>
<dbReference type="EMBL" id="BACD03000043">
    <property type="protein sequence ID" value="GAO51287.1"/>
    <property type="molecule type" value="Genomic_DNA"/>
</dbReference>
<dbReference type="OMA" id="ECFFHTH"/>
<evidence type="ECO:0000313" key="2">
    <source>
        <dbReference type="EMBL" id="GAO51287.1"/>
    </source>
</evidence>
<dbReference type="CDD" id="cd19817">
    <property type="entry name" value="Bbox1_ANCHR-like"/>
    <property type="match status" value="1"/>
</dbReference>
<dbReference type="PANTHER" id="PTHR46603">
    <property type="entry name" value="ABSCISSION/NOCUT CHECKPOINT REGULATOR"/>
    <property type="match status" value="1"/>
</dbReference>
<dbReference type="Pfam" id="PF22586">
    <property type="entry name" value="ANCHR-like_BBOX"/>
    <property type="match status" value="1"/>
</dbReference>
<proteinExistence type="predicted"/>
<dbReference type="STRING" id="698492.A0A0E9NN32"/>
<dbReference type="Proteomes" id="UP000033140">
    <property type="component" value="Unassembled WGS sequence"/>
</dbReference>